<gene>
    <name evidence="1" type="ORF">LCGC14_0590580</name>
</gene>
<name>A0A0F9RDN8_9ZZZZ</name>
<sequence>MSINLEFSRCFRIVIDFSITLVNILRRIKLQFIESHPQNENVLIFKHP</sequence>
<accession>A0A0F9RDN8</accession>
<dbReference type="EMBL" id="LAZR01000920">
    <property type="protein sequence ID" value="KKN54635.1"/>
    <property type="molecule type" value="Genomic_DNA"/>
</dbReference>
<dbReference type="AlphaFoldDB" id="A0A0F9RDN8"/>
<organism evidence="1">
    <name type="scientific">marine sediment metagenome</name>
    <dbReference type="NCBI Taxonomy" id="412755"/>
    <lineage>
        <taxon>unclassified sequences</taxon>
        <taxon>metagenomes</taxon>
        <taxon>ecological metagenomes</taxon>
    </lineage>
</organism>
<comment type="caution">
    <text evidence="1">The sequence shown here is derived from an EMBL/GenBank/DDBJ whole genome shotgun (WGS) entry which is preliminary data.</text>
</comment>
<proteinExistence type="predicted"/>
<protein>
    <submittedName>
        <fullName evidence="1">Uncharacterized protein</fullName>
    </submittedName>
</protein>
<reference evidence="1" key="1">
    <citation type="journal article" date="2015" name="Nature">
        <title>Complex archaea that bridge the gap between prokaryotes and eukaryotes.</title>
        <authorList>
            <person name="Spang A."/>
            <person name="Saw J.H."/>
            <person name="Jorgensen S.L."/>
            <person name="Zaremba-Niedzwiedzka K."/>
            <person name="Martijn J."/>
            <person name="Lind A.E."/>
            <person name="van Eijk R."/>
            <person name="Schleper C."/>
            <person name="Guy L."/>
            <person name="Ettema T.J."/>
        </authorList>
    </citation>
    <scope>NUCLEOTIDE SEQUENCE</scope>
</reference>
<evidence type="ECO:0000313" key="1">
    <source>
        <dbReference type="EMBL" id="KKN54635.1"/>
    </source>
</evidence>